<evidence type="ECO:0000313" key="1">
    <source>
        <dbReference type="EMBL" id="SVC86735.1"/>
    </source>
</evidence>
<reference evidence="1" key="1">
    <citation type="submission" date="2018-05" db="EMBL/GenBank/DDBJ databases">
        <authorList>
            <person name="Lanie J.A."/>
            <person name="Ng W.-L."/>
            <person name="Kazmierczak K.M."/>
            <person name="Andrzejewski T.M."/>
            <person name="Davidsen T.M."/>
            <person name="Wayne K.J."/>
            <person name="Tettelin H."/>
            <person name="Glass J.I."/>
            <person name="Rusch D."/>
            <person name="Podicherti R."/>
            <person name="Tsui H.-C.T."/>
            <person name="Winkler M.E."/>
        </authorList>
    </citation>
    <scope>NUCLEOTIDE SEQUENCE</scope>
</reference>
<dbReference type="PROSITE" id="PS51257">
    <property type="entry name" value="PROKAR_LIPOPROTEIN"/>
    <property type="match status" value="1"/>
</dbReference>
<proteinExistence type="predicted"/>
<protein>
    <recommendedName>
        <fullName evidence="2">Lipoprotein</fullName>
    </recommendedName>
</protein>
<sequence length="123" mass="13373">MGQIMKKILTVAICFLITACAHSRDPVPISMKTPGDYDMACHQIATEYKANTSAATSKISKNDSDDGQDILLGLFIWPGLADFKNADGTEGNALLDRNGYLLALANEKSCDSSLWPSQPTRYD</sequence>
<dbReference type="AlphaFoldDB" id="A0A382QP87"/>
<accession>A0A382QP87</accession>
<gene>
    <name evidence="1" type="ORF">METZ01_LOCUS339589</name>
</gene>
<evidence type="ECO:0008006" key="2">
    <source>
        <dbReference type="Google" id="ProtNLM"/>
    </source>
</evidence>
<dbReference type="EMBL" id="UINC01115591">
    <property type="protein sequence ID" value="SVC86735.1"/>
    <property type="molecule type" value="Genomic_DNA"/>
</dbReference>
<name>A0A382QP87_9ZZZZ</name>
<organism evidence="1">
    <name type="scientific">marine metagenome</name>
    <dbReference type="NCBI Taxonomy" id="408172"/>
    <lineage>
        <taxon>unclassified sequences</taxon>
        <taxon>metagenomes</taxon>
        <taxon>ecological metagenomes</taxon>
    </lineage>
</organism>